<accession>A0ABD0KP47</accession>
<organism evidence="1 2">
    <name type="scientific">Batillaria attramentaria</name>
    <dbReference type="NCBI Taxonomy" id="370345"/>
    <lineage>
        <taxon>Eukaryota</taxon>
        <taxon>Metazoa</taxon>
        <taxon>Spiralia</taxon>
        <taxon>Lophotrochozoa</taxon>
        <taxon>Mollusca</taxon>
        <taxon>Gastropoda</taxon>
        <taxon>Caenogastropoda</taxon>
        <taxon>Sorbeoconcha</taxon>
        <taxon>Cerithioidea</taxon>
        <taxon>Batillariidae</taxon>
        <taxon>Batillaria</taxon>
    </lineage>
</organism>
<gene>
    <name evidence="1" type="ORF">BaRGS_00019988</name>
</gene>
<sequence length="164" mass="17947">MNESSSHPMSIPVLPKCKPCGTSSLLTQTGQFERASWSKFERVFTQTPYHEPPVYQMVNETILLTSKRNDHCAFAVTIVDGQPRVTDTGGLLEGGDWGYGPVDTWMRRKETEEELDCVGKRSGGWTTLQGISDAASEFLTPADTTAGISDADSADGVILDLRFV</sequence>
<name>A0ABD0KP47_9CAEN</name>
<dbReference type="Proteomes" id="UP001519460">
    <property type="component" value="Unassembled WGS sequence"/>
</dbReference>
<evidence type="ECO:0000313" key="2">
    <source>
        <dbReference type="Proteomes" id="UP001519460"/>
    </source>
</evidence>
<evidence type="ECO:0000313" key="1">
    <source>
        <dbReference type="EMBL" id="KAK7488853.1"/>
    </source>
</evidence>
<reference evidence="1 2" key="1">
    <citation type="journal article" date="2023" name="Sci. Data">
        <title>Genome assembly of the Korean intertidal mud-creeper Batillaria attramentaria.</title>
        <authorList>
            <person name="Patra A.K."/>
            <person name="Ho P.T."/>
            <person name="Jun S."/>
            <person name="Lee S.J."/>
            <person name="Kim Y."/>
            <person name="Won Y.J."/>
        </authorList>
    </citation>
    <scope>NUCLEOTIDE SEQUENCE [LARGE SCALE GENOMIC DNA]</scope>
    <source>
        <strain evidence="1">Wonlab-2016</strain>
    </source>
</reference>
<proteinExistence type="predicted"/>
<comment type="caution">
    <text evidence="1">The sequence shown here is derived from an EMBL/GenBank/DDBJ whole genome shotgun (WGS) entry which is preliminary data.</text>
</comment>
<dbReference type="EMBL" id="JACVVK020000146">
    <property type="protein sequence ID" value="KAK7488853.1"/>
    <property type="molecule type" value="Genomic_DNA"/>
</dbReference>
<protein>
    <submittedName>
        <fullName evidence="1">Uncharacterized protein</fullName>
    </submittedName>
</protein>
<dbReference type="AlphaFoldDB" id="A0ABD0KP47"/>
<keyword evidence="2" id="KW-1185">Reference proteome</keyword>